<evidence type="ECO:0000313" key="2">
    <source>
        <dbReference type="EMBL" id="GAX74129.1"/>
    </source>
</evidence>
<evidence type="ECO:0000313" key="3">
    <source>
        <dbReference type="Proteomes" id="UP000232323"/>
    </source>
</evidence>
<dbReference type="STRING" id="1157962.A0A250WTR6"/>
<dbReference type="AlphaFoldDB" id="A0A250WTR6"/>
<dbReference type="Proteomes" id="UP000232323">
    <property type="component" value="Unassembled WGS sequence"/>
</dbReference>
<keyword evidence="3" id="KW-1185">Reference proteome</keyword>
<protein>
    <submittedName>
        <fullName evidence="2">Uncharacterized protein</fullName>
    </submittedName>
</protein>
<feature type="chain" id="PRO_5013259125" evidence="1">
    <location>
        <begin position="17"/>
        <end position="406"/>
    </location>
</feature>
<dbReference type="EMBL" id="BEGY01000006">
    <property type="protein sequence ID" value="GAX74129.1"/>
    <property type="molecule type" value="Genomic_DNA"/>
</dbReference>
<comment type="caution">
    <text evidence="2">The sequence shown here is derived from an EMBL/GenBank/DDBJ whole genome shotgun (WGS) entry which is preliminary data.</text>
</comment>
<reference evidence="2 3" key="1">
    <citation type="submission" date="2017-08" db="EMBL/GenBank/DDBJ databases">
        <title>Acidophilic green algal genome provides insights into adaptation to an acidic environment.</title>
        <authorList>
            <person name="Hirooka S."/>
            <person name="Hirose Y."/>
            <person name="Kanesaki Y."/>
            <person name="Higuchi S."/>
            <person name="Fujiwara T."/>
            <person name="Onuma R."/>
            <person name="Era A."/>
            <person name="Ohbayashi R."/>
            <person name="Uzuka A."/>
            <person name="Nozaki H."/>
            <person name="Yoshikawa H."/>
            <person name="Miyagishima S.Y."/>
        </authorList>
    </citation>
    <scope>NUCLEOTIDE SEQUENCE [LARGE SCALE GENOMIC DNA]</scope>
    <source>
        <strain evidence="2 3">NIES-2499</strain>
    </source>
</reference>
<accession>A0A250WTR6</accession>
<sequence>MLCFLISAILAAIFYAQHTDISVQVTLRRFSVGTKPGIASGATVLMRRSIIQILKQNGVSSSTMIQGEASASSMAIRSMSSQPETPLSKFMPAIAAIPRQTFNAAVGLTGTAIIGLASSGPAKFLVSSFAEKLVVEEAIVKIEDLDPSYWTYWLSATGYSSQAGFKKLAEAAKAKAASFDAEQVTNLITGLHSVHFYDKDLFEAVAKNISDNFTKFETDQLLKIVKAYADNGHYSSALFDDIADSITYCNHYLAPIKVPTCEVVGALAAYAKFGHDRGDLFVSLTRGISEVGLAKLDAKTRRDTVASGLLALSTLAFYPEQADALLYYTKTQPEQFSNEELKEAEKVTAAIEAQTGGKLQTYTPSDEDAVHWYGHHQHTPTHYDLYVFRDSLVPESYSPSAIKAKK</sequence>
<proteinExistence type="predicted"/>
<evidence type="ECO:0000256" key="1">
    <source>
        <dbReference type="SAM" id="SignalP"/>
    </source>
</evidence>
<keyword evidence="1" id="KW-0732">Signal</keyword>
<feature type="signal peptide" evidence="1">
    <location>
        <begin position="1"/>
        <end position="16"/>
    </location>
</feature>
<organism evidence="2 3">
    <name type="scientific">Chlamydomonas eustigma</name>
    <dbReference type="NCBI Taxonomy" id="1157962"/>
    <lineage>
        <taxon>Eukaryota</taxon>
        <taxon>Viridiplantae</taxon>
        <taxon>Chlorophyta</taxon>
        <taxon>core chlorophytes</taxon>
        <taxon>Chlorophyceae</taxon>
        <taxon>CS clade</taxon>
        <taxon>Chlamydomonadales</taxon>
        <taxon>Chlamydomonadaceae</taxon>
        <taxon>Chlamydomonas</taxon>
    </lineage>
</organism>
<name>A0A250WTR6_9CHLO</name>
<gene>
    <name evidence="2" type="ORF">CEUSTIGMA_g1578.t1</name>
</gene>
<dbReference type="OrthoDB" id="537889at2759"/>